<dbReference type="Proteomes" id="UP000051999">
    <property type="component" value="Unassembled WGS sequence"/>
</dbReference>
<dbReference type="Gene3D" id="3.40.630.30">
    <property type="match status" value="1"/>
</dbReference>
<dbReference type="InterPro" id="IPR016181">
    <property type="entry name" value="Acyl_CoA_acyltransferase"/>
</dbReference>
<protein>
    <recommendedName>
        <fullName evidence="1">N-acetyltransferase domain-containing protein</fullName>
    </recommendedName>
</protein>
<keyword evidence="3" id="KW-1185">Reference proteome</keyword>
<dbReference type="OrthoDB" id="9796381at2"/>
<dbReference type="RefSeq" id="WP_017261229.1">
    <property type="nucleotide sequence ID" value="NZ_AUAW01000011.1"/>
</dbReference>
<dbReference type="SUPFAM" id="SSF55729">
    <property type="entry name" value="Acyl-CoA N-acyltransferases (Nat)"/>
    <property type="match status" value="1"/>
</dbReference>
<comment type="caution">
    <text evidence="2">The sequence shown here is derived from an EMBL/GenBank/DDBJ whole genome shotgun (WGS) entry which is preliminary data.</text>
</comment>
<dbReference type="AlphaFoldDB" id="A0A0R1RCN1"/>
<evidence type="ECO:0000259" key="1">
    <source>
        <dbReference type="PROSITE" id="PS51186"/>
    </source>
</evidence>
<dbReference type="EMBL" id="AZFF01000010">
    <property type="protein sequence ID" value="KRL54206.1"/>
    <property type="molecule type" value="Genomic_DNA"/>
</dbReference>
<accession>A0A0R1RCN1</accession>
<name>A0A0R1RCN1_9LACO</name>
<reference evidence="2 3" key="1">
    <citation type="journal article" date="2015" name="Genome Announc.">
        <title>Expanding the biotechnology potential of lactobacilli through comparative genomics of 213 strains and associated genera.</title>
        <authorList>
            <person name="Sun Z."/>
            <person name="Harris H.M."/>
            <person name="McCann A."/>
            <person name="Guo C."/>
            <person name="Argimon S."/>
            <person name="Zhang W."/>
            <person name="Yang X."/>
            <person name="Jeffery I.B."/>
            <person name="Cooney J.C."/>
            <person name="Kagawa T.F."/>
            <person name="Liu W."/>
            <person name="Song Y."/>
            <person name="Salvetti E."/>
            <person name="Wrobel A."/>
            <person name="Rasinkangas P."/>
            <person name="Parkhill J."/>
            <person name="Rea M.C."/>
            <person name="O'Sullivan O."/>
            <person name="Ritari J."/>
            <person name="Douillard F.P."/>
            <person name="Paul Ross R."/>
            <person name="Yang R."/>
            <person name="Briner A.E."/>
            <person name="Felis G.E."/>
            <person name="de Vos W.M."/>
            <person name="Barrangou R."/>
            <person name="Klaenhammer T.R."/>
            <person name="Caufield P.W."/>
            <person name="Cui Y."/>
            <person name="Zhang H."/>
            <person name="O'Toole P.W."/>
        </authorList>
    </citation>
    <scope>NUCLEOTIDE SEQUENCE [LARGE SCALE GENOMIC DNA]</scope>
    <source>
        <strain evidence="2 3">DSM 15814</strain>
    </source>
</reference>
<dbReference type="Pfam" id="PF00583">
    <property type="entry name" value="Acetyltransf_1"/>
    <property type="match status" value="1"/>
</dbReference>
<evidence type="ECO:0000313" key="3">
    <source>
        <dbReference type="Proteomes" id="UP000051999"/>
    </source>
</evidence>
<evidence type="ECO:0000313" key="2">
    <source>
        <dbReference type="EMBL" id="KRL54206.1"/>
    </source>
</evidence>
<dbReference type="eggNOG" id="COG1670">
    <property type="taxonomic scope" value="Bacteria"/>
</dbReference>
<sequence>MGNFKLRLATTADMDQIMVIIRGAQTFIAKQGFDQWQDGYPAQADMLADIKASRLYVLANDTQIAAVAAAIVGVDPNYRLIEAGSWLMPSAKYAAIHRVAVSNRFRGQHLAETLFTKLMATLRRDQGVVSVRVDTHKQNQVMQHVVQKVGFEYCGHIYIDGNAQRLAYECVLK</sequence>
<organism evidence="2 3">
    <name type="scientific">Furfurilactobacillus rossiae DSM 15814</name>
    <dbReference type="NCBI Taxonomy" id="1114972"/>
    <lineage>
        <taxon>Bacteria</taxon>
        <taxon>Bacillati</taxon>
        <taxon>Bacillota</taxon>
        <taxon>Bacilli</taxon>
        <taxon>Lactobacillales</taxon>
        <taxon>Lactobacillaceae</taxon>
        <taxon>Furfurilactobacillus</taxon>
    </lineage>
</organism>
<dbReference type="GO" id="GO:0016747">
    <property type="term" value="F:acyltransferase activity, transferring groups other than amino-acyl groups"/>
    <property type="evidence" value="ECO:0007669"/>
    <property type="project" value="InterPro"/>
</dbReference>
<proteinExistence type="predicted"/>
<dbReference type="PATRIC" id="fig|1114972.6.peg.608"/>
<dbReference type="STRING" id="1114972.FD35_GL000609"/>
<gene>
    <name evidence="2" type="ORF">FD35_GL000609</name>
</gene>
<feature type="domain" description="N-acetyltransferase" evidence="1">
    <location>
        <begin position="4"/>
        <end position="171"/>
    </location>
</feature>
<dbReference type="PROSITE" id="PS51186">
    <property type="entry name" value="GNAT"/>
    <property type="match status" value="1"/>
</dbReference>
<dbReference type="InterPro" id="IPR000182">
    <property type="entry name" value="GNAT_dom"/>
</dbReference>